<gene>
    <name evidence="1" type="ORF">H9627_02530</name>
</gene>
<protein>
    <submittedName>
        <fullName evidence="1">Uncharacterized protein</fullName>
    </submittedName>
</protein>
<dbReference type="AlphaFoldDB" id="A0A8I0HM64"/>
<organism evidence="1 2">
    <name type="scientific">Corynebacterium gallinarum</name>
    <dbReference type="NCBI Taxonomy" id="2762214"/>
    <lineage>
        <taxon>Bacteria</taxon>
        <taxon>Bacillati</taxon>
        <taxon>Actinomycetota</taxon>
        <taxon>Actinomycetes</taxon>
        <taxon>Mycobacteriales</taxon>
        <taxon>Corynebacteriaceae</taxon>
        <taxon>Corynebacterium</taxon>
    </lineage>
</organism>
<name>A0A8I0HM64_9CORY</name>
<sequence>MTTHDGKTPVTAPTVNEGTKHIAAHSVTTAYLAKHGDNTRHTYGTWSRKSIPQDDHITIIIPFEAAQAMFADGPQLVALNPECVAAQSAAVRKVREEEERRERAELRRRISDRITEEEGFEEQLADLDAQATVIYEQIDKKVNAVLETLGKKP</sequence>
<comment type="caution">
    <text evidence="1">The sequence shown here is derived from an EMBL/GenBank/DDBJ whole genome shotgun (WGS) entry which is preliminary data.</text>
</comment>
<dbReference type="EMBL" id="JACSPR010000001">
    <property type="protein sequence ID" value="MBD8029214.1"/>
    <property type="molecule type" value="Genomic_DNA"/>
</dbReference>
<evidence type="ECO:0000313" key="2">
    <source>
        <dbReference type="Proteomes" id="UP000650224"/>
    </source>
</evidence>
<accession>A0A8I0HM64</accession>
<evidence type="ECO:0000313" key="1">
    <source>
        <dbReference type="EMBL" id="MBD8029214.1"/>
    </source>
</evidence>
<dbReference type="Proteomes" id="UP000650224">
    <property type="component" value="Unassembled WGS sequence"/>
</dbReference>
<proteinExistence type="predicted"/>
<reference evidence="1 2" key="1">
    <citation type="submission" date="2020-08" db="EMBL/GenBank/DDBJ databases">
        <title>A Genomic Blueprint of the Chicken Gut Microbiome.</title>
        <authorList>
            <person name="Gilroy R."/>
            <person name="Ravi A."/>
            <person name="Getino M."/>
            <person name="Pursley I."/>
            <person name="Horton D.L."/>
            <person name="Alikhan N.-F."/>
            <person name="Baker D."/>
            <person name="Gharbi K."/>
            <person name="Hall N."/>
            <person name="Watson M."/>
            <person name="Adriaenssens E.M."/>
            <person name="Foster-Nyarko E."/>
            <person name="Jarju S."/>
            <person name="Secka A."/>
            <person name="Antonio M."/>
            <person name="Oren A."/>
            <person name="Chaudhuri R."/>
            <person name="La Ragione R.M."/>
            <person name="Hildebrand F."/>
            <person name="Pallen M.J."/>
        </authorList>
    </citation>
    <scope>NUCLEOTIDE SEQUENCE [LARGE SCALE GENOMIC DNA]</scope>
    <source>
        <strain evidence="1 2">Sa1YVA5</strain>
    </source>
</reference>
<keyword evidence="2" id="KW-1185">Reference proteome</keyword>